<dbReference type="PANTHER" id="PTHR34389">
    <property type="entry name" value="L-RHAMNOSE MUTAROTASE"/>
    <property type="match status" value="1"/>
</dbReference>
<dbReference type="AlphaFoldDB" id="A0A0F3IXM7"/>
<dbReference type="Pfam" id="PF05336">
    <property type="entry name" value="rhaM"/>
    <property type="match status" value="1"/>
</dbReference>
<protein>
    <recommendedName>
        <fullName evidence="3">L-rhamnose 1-epimerase</fullName>
    </recommendedName>
</protein>
<dbReference type="EMBL" id="LAJY01000109">
    <property type="protein sequence ID" value="KJV10344.1"/>
    <property type="molecule type" value="Genomic_DNA"/>
</dbReference>
<dbReference type="Gene3D" id="3.30.70.100">
    <property type="match status" value="1"/>
</dbReference>
<organism evidence="1 2">
    <name type="scientific">Elstera litoralis</name>
    <dbReference type="NCBI Taxonomy" id="552518"/>
    <lineage>
        <taxon>Bacteria</taxon>
        <taxon>Pseudomonadati</taxon>
        <taxon>Pseudomonadota</taxon>
        <taxon>Alphaproteobacteria</taxon>
        <taxon>Rhodospirillales</taxon>
        <taxon>Rhodospirillaceae</taxon>
        <taxon>Elstera</taxon>
    </lineage>
</organism>
<dbReference type="InterPro" id="IPR008000">
    <property type="entry name" value="Rham/fucose_mutarotase"/>
</dbReference>
<dbReference type="InterPro" id="IPR011008">
    <property type="entry name" value="Dimeric_a/b-barrel"/>
</dbReference>
<dbReference type="SUPFAM" id="SSF54909">
    <property type="entry name" value="Dimeric alpha+beta barrel"/>
    <property type="match status" value="1"/>
</dbReference>
<accession>A0A0F3IXM7</accession>
<reference evidence="1 2" key="1">
    <citation type="submission" date="2015-03" db="EMBL/GenBank/DDBJ databases">
        <title>Draft genome sequence of Elstera litoralis.</title>
        <authorList>
            <person name="Rahalkar M.C."/>
            <person name="Dhakephalkar P.K."/>
            <person name="Pore S.D."/>
            <person name="Arora P."/>
            <person name="Kapse N.G."/>
            <person name="Pandit P.S."/>
        </authorList>
    </citation>
    <scope>NUCLEOTIDE SEQUENCE [LARGE SCALE GENOMIC DNA]</scope>
    <source>
        <strain evidence="1 2">Dia-1</strain>
    </source>
</reference>
<gene>
    <name evidence="1" type="ORF">VZ95_05505</name>
</gene>
<dbReference type="PANTHER" id="PTHR34389:SF2">
    <property type="entry name" value="L-RHAMNOSE MUTAROTASE"/>
    <property type="match status" value="1"/>
</dbReference>
<dbReference type="Proteomes" id="UP000033774">
    <property type="component" value="Unassembled WGS sequence"/>
</dbReference>
<proteinExistence type="predicted"/>
<dbReference type="RefSeq" id="WP_045774977.1">
    <property type="nucleotide sequence ID" value="NZ_LAJY01000109.1"/>
</dbReference>
<dbReference type="OrthoDB" id="9799608at2"/>
<dbReference type="GO" id="GO:0016857">
    <property type="term" value="F:racemase and epimerase activity, acting on carbohydrates and derivatives"/>
    <property type="evidence" value="ECO:0007669"/>
    <property type="project" value="InterPro"/>
</dbReference>
<name>A0A0F3IXM7_9PROT</name>
<evidence type="ECO:0000313" key="1">
    <source>
        <dbReference type="EMBL" id="KJV10344.1"/>
    </source>
</evidence>
<evidence type="ECO:0000313" key="2">
    <source>
        <dbReference type="Proteomes" id="UP000033774"/>
    </source>
</evidence>
<evidence type="ECO:0008006" key="3">
    <source>
        <dbReference type="Google" id="ProtNLM"/>
    </source>
</evidence>
<comment type="caution">
    <text evidence="1">The sequence shown here is derived from an EMBL/GenBank/DDBJ whole genome shotgun (WGS) entry which is preliminary data.</text>
</comment>
<dbReference type="PATRIC" id="fig|552518.3.peg.135"/>
<keyword evidence="2" id="KW-1185">Reference proteome</keyword>
<sequence length="109" mass="12597">MQRMGMVIGIAADKIDEYRRLHAAVWPQVLARIAQSNVRNYTIFLREPENLLFGYWEYHGTDFDADMAAIAADPETQRWWSFCSPCQIPLPSRAPGEHWAMMAPVFHTD</sequence>